<evidence type="ECO:0000313" key="4">
    <source>
        <dbReference type="Proteomes" id="UP000319700"/>
    </source>
</evidence>
<keyword evidence="2" id="KW-0732">Signal</keyword>
<feature type="compositionally biased region" description="Polar residues" evidence="1">
    <location>
        <begin position="299"/>
        <end position="322"/>
    </location>
</feature>
<sequence>MKNFTFAIAVFLMIFVSLPAFPQGNPEPKALGLPGDNLDLYAVLDLFQKSKTIEDFEAALNSEKQGINNLDLDNDKKIDFIKVVTKKDKDSYTFILQDPVSKSETQDVAVILVSKDKNKKVTLQIIGDEALYGKNYIVEPAQTPAKAATPNPAYAGANPVAAAPQVVVVESSPVIVYLYSPVYVPYVPPYYYGFYPPYFHPWAPIYFSMYYHNVYPHHAYYQNTVIIHSSNNYAHYSSSYRSTSVTVNQYNKSGNYKGTYQGNNYNKPTTLPSNASSFPSNANKPMNTQATNRAANTTSLPSNVNKSNVPQAANRQQNSNIQAAKAGASGKRRR</sequence>
<keyword evidence="4" id="KW-1185">Reference proteome</keyword>
<proteinExistence type="predicted"/>
<name>A0A502EBV3_9FLAO</name>
<reference evidence="3 4" key="1">
    <citation type="journal article" date="2019" name="Environ. Microbiol.">
        <title>Species interactions and distinct microbial communities in high Arctic permafrost affected cryosols are associated with the CH4 and CO2 gas fluxes.</title>
        <authorList>
            <person name="Altshuler I."/>
            <person name="Hamel J."/>
            <person name="Turney S."/>
            <person name="Magnuson E."/>
            <person name="Levesque R."/>
            <person name="Greer C."/>
            <person name="Whyte L.G."/>
        </authorList>
    </citation>
    <scope>NUCLEOTIDE SEQUENCE [LARGE SCALE GENOMIC DNA]</scope>
    <source>
        <strain evidence="3 4">42</strain>
    </source>
</reference>
<protein>
    <recommendedName>
        <fullName evidence="5">DUF3300 domain-containing protein</fullName>
    </recommendedName>
</protein>
<feature type="signal peptide" evidence="2">
    <location>
        <begin position="1"/>
        <end position="22"/>
    </location>
</feature>
<evidence type="ECO:0008006" key="5">
    <source>
        <dbReference type="Google" id="ProtNLM"/>
    </source>
</evidence>
<dbReference type="OrthoDB" id="939585at2"/>
<feature type="region of interest" description="Disordered" evidence="1">
    <location>
        <begin position="258"/>
        <end position="334"/>
    </location>
</feature>
<dbReference type="Proteomes" id="UP000319700">
    <property type="component" value="Unassembled WGS sequence"/>
</dbReference>
<evidence type="ECO:0000256" key="1">
    <source>
        <dbReference type="SAM" id="MobiDB-lite"/>
    </source>
</evidence>
<feature type="compositionally biased region" description="Low complexity" evidence="1">
    <location>
        <begin position="272"/>
        <end position="298"/>
    </location>
</feature>
<accession>A0A502EBV3</accession>
<dbReference type="EMBL" id="RCZH01000020">
    <property type="protein sequence ID" value="TPG33940.1"/>
    <property type="molecule type" value="Genomic_DNA"/>
</dbReference>
<comment type="caution">
    <text evidence="3">The sequence shown here is derived from an EMBL/GenBank/DDBJ whole genome shotgun (WGS) entry which is preliminary data.</text>
</comment>
<dbReference type="RefSeq" id="WP_140511393.1">
    <property type="nucleotide sequence ID" value="NZ_RCZH01000020.1"/>
</dbReference>
<evidence type="ECO:0000313" key="3">
    <source>
        <dbReference type="EMBL" id="TPG33940.1"/>
    </source>
</evidence>
<gene>
    <name evidence="3" type="ORF">EAH81_23625</name>
</gene>
<organism evidence="3 4">
    <name type="scientific">Flavobacterium pectinovorum</name>
    <dbReference type="NCBI Taxonomy" id="29533"/>
    <lineage>
        <taxon>Bacteria</taxon>
        <taxon>Pseudomonadati</taxon>
        <taxon>Bacteroidota</taxon>
        <taxon>Flavobacteriia</taxon>
        <taxon>Flavobacteriales</taxon>
        <taxon>Flavobacteriaceae</taxon>
        <taxon>Flavobacterium</taxon>
    </lineage>
</organism>
<evidence type="ECO:0000256" key="2">
    <source>
        <dbReference type="SAM" id="SignalP"/>
    </source>
</evidence>
<feature type="compositionally biased region" description="Polar residues" evidence="1">
    <location>
        <begin position="258"/>
        <end position="271"/>
    </location>
</feature>
<dbReference type="AlphaFoldDB" id="A0A502EBV3"/>
<feature type="compositionally biased region" description="Low complexity" evidence="1">
    <location>
        <begin position="323"/>
        <end position="334"/>
    </location>
</feature>
<feature type="chain" id="PRO_5021242710" description="DUF3300 domain-containing protein" evidence="2">
    <location>
        <begin position="23"/>
        <end position="334"/>
    </location>
</feature>